<dbReference type="Pfam" id="PF01323">
    <property type="entry name" value="DSBA"/>
    <property type="match status" value="1"/>
</dbReference>
<dbReference type="GO" id="GO:0016853">
    <property type="term" value="F:isomerase activity"/>
    <property type="evidence" value="ECO:0007669"/>
    <property type="project" value="UniProtKB-KW"/>
</dbReference>
<accession>A0A0K6IH27</accession>
<gene>
    <name evidence="2" type="ORF">Ga0061065_101199</name>
</gene>
<evidence type="ECO:0000259" key="1">
    <source>
        <dbReference type="Pfam" id="PF01323"/>
    </source>
</evidence>
<dbReference type="Proteomes" id="UP000182769">
    <property type="component" value="Unassembled WGS sequence"/>
</dbReference>
<name>A0A0K6IH27_9GAMM</name>
<organism evidence="2 3">
    <name type="scientific">Marinomonas fungiae</name>
    <dbReference type="NCBI Taxonomy" id="1137284"/>
    <lineage>
        <taxon>Bacteria</taxon>
        <taxon>Pseudomonadati</taxon>
        <taxon>Pseudomonadota</taxon>
        <taxon>Gammaproteobacteria</taxon>
        <taxon>Oceanospirillales</taxon>
        <taxon>Oceanospirillaceae</taxon>
        <taxon>Marinomonas</taxon>
    </lineage>
</organism>
<keyword evidence="2" id="KW-0413">Isomerase</keyword>
<dbReference type="Gene3D" id="3.40.30.10">
    <property type="entry name" value="Glutaredoxin"/>
    <property type="match status" value="1"/>
</dbReference>
<evidence type="ECO:0000313" key="3">
    <source>
        <dbReference type="Proteomes" id="UP000182769"/>
    </source>
</evidence>
<reference evidence="3" key="1">
    <citation type="submission" date="2015-08" db="EMBL/GenBank/DDBJ databases">
        <authorList>
            <person name="Varghese N."/>
        </authorList>
    </citation>
    <scope>NUCLEOTIDE SEQUENCE [LARGE SCALE GENOMIC DNA]</scope>
    <source>
        <strain evidence="3">JCM 18476</strain>
    </source>
</reference>
<proteinExistence type="predicted"/>
<dbReference type="AlphaFoldDB" id="A0A0K6IH27"/>
<evidence type="ECO:0000313" key="2">
    <source>
        <dbReference type="EMBL" id="CUB02366.1"/>
    </source>
</evidence>
<dbReference type="PANTHER" id="PTHR13887">
    <property type="entry name" value="GLUTATHIONE S-TRANSFERASE KAPPA"/>
    <property type="match status" value="1"/>
</dbReference>
<dbReference type="InterPro" id="IPR036249">
    <property type="entry name" value="Thioredoxin-like_sf"/>
</dbReference>
<dbReference type="PANTHER" id="PTHR13887:SF41">
    <property type="entry name" value="THIOREDOXIN SUPERFAMILY PROTEIN"/>
    <property type="match status" value="1"/>
</dbReference>
<keyword evidence="3" id="KW-1185">Reference proteome</keyword>
<dbReference type="SUPFAM" id="SSF52833">
    <property type="entry name" value="Thioredoxin-like"/>
    <property type="match status" value="1"/>
</dbReference>
<dbReference type="STRING" id="1137284.GCA_001418205_00199"/>
<dbReference type="GO" id="GO:0016491">
    <property type="term" value="F:oxidoreductase activity"/>
    <property type="evidence" value="ECO:0007669"/>
    <property type="project" value="InterPro"/>
</dbReference>
<feature type="domain" description="DSBA-like thioredoxin" evidence="1">
    <location>
        <begin position="5"/>
        <end position="205"/>
    </location>
</feature>
<dbReference type="OrthoDB" id="9799122at2"/>
<dbReference type="InterPro" id="IPR001853">
    <property type="entry name" value="DSBA-like_thioredoxin_dom"/>
</dbReference>
<protein>
    <submittedName>
        <fullName evidence="2">Predicted dithiol-disulfide isomerase, DsbA family</fullName>
    </submittedName>
</protein>
<sequence length="214" mass="24072">MADLTIDIVADPVCPWCYLGYTRLKAAMEHLGDDFRFDIHWLPFELHPDVPASGVSRSQFLGQKFGSQEKLNEVTHALQNVGIEAGLEFNFSDKDVIPNTKLAHQFIAQASRMSLATPMMTALFYAYFTKGENIGDQEILIRIAKEVGLQEEDIEDALSREAELLVEEKMERLAQLQIQSVPTYIINEKFLVQGAHPPETFAEILTDITKEDGA</sequence>
<dbReference type="EMBL" id="CYHG01000001">
    <property type="protein sequence ID" value="CUB02366.1"/>
    <property type="molecule type" value="Genomic_DNA"/>
</dbReference>
<dbReference type="CDD" id="cd03024">
    <property type="entry name" value="DsbA_FrnE"/>
    <property type="match status" value="1"/>
</dbReference>
<dbReference type="RefSeq" id="WP_055461337.1">
    <property type="nucleotide sequence ID" value="NZ_CYHG01000001.1"/>
</dbReference>